<organism evidence="1 2">
    <name type="scientific">Acropora cervicornis</name>
    <name type="common">Staghorn coral</name>
    <dbReference type="NCBI Taxonomy" id="6130"/>
    <lineage>
        <taxon>Eukaryota</taxon>
        <taxon>Metazoa</taxon>
        <taxon>Cnidaria</taxon>
        <taxon>Anthozoa</taxon>
        <taxon>Hexacorallia</taxon>
        <taxon>Scleractinia</taxon>
        <taxon>Astrocoeniina</taxon>
        <taxon>Acroporidae</taxon>
        <taxon>Acropora</taxon>
    </lineage>
</organism>
<name>A0AAD9PWF0_ACRCE</name>
<dbReference type="EMBL" id="JARQWQ010000115">
    <property type="protein sequence ID" value="KAK2550134.1"/>
    <property type="molecule type" value="Genomic_DNA"/>
</dbReference>
<comment type="caution">
    <text evidence="1">The sequence shown here is derived from an EMBL/GenBank/DDBJ whole genome shotgun (WGS) entry which is preliminary data.</text>
</comment>
<dbReference type="PANTHER" id="PTHR47331">
    <property type="entry name" value="PHD-TYPE DOMAIN-CONTAINING PROTEIN"/>
    <property type="match status" value="1"/>
</dbReference>
<sequence>MSTKKAIGGDSLPISCTLCSKAHHLDECAEFLKKPLEDRRDFIKEKGLCFGCYSPEHTAKLCRSKRSCKTCNKRRQTSLHDYSGRPERKKVLHKESEMGKADQAINTCIIVSNVTEVSDVPITMGIVPIWLYHKNNPNNRIGGTFIKGDSLQKLGMEGIESSSYSPLCMAPKKLRLKLLMASQFEKNDISVTLPRTYVRQQIPADRDKIPQPERVQEWPHLQQVSRHIPTYMDSVEVGLFIGLNCPGAVRPRDVICRNENDPYAVPSLLGWYVNSPVRHNSRNQVHCY</sequence>
<protein>
    <submittedName>
        <fullName evidence="1">Uncharacterized protein</fullName>
    </submittedName>
</protein>
<proteinExistence type="predicted"/>
<dbReference type="Proteomes" id="UP001249851">
    <property type="component" value="Unassembled WGS sequence"/>
</dbReference>
<accession>A0AAD9PWF0</accession>
<evidence type="ECO:0000313" key="2">
    <source>
        <dbReference type="Proteomes" id="UP001249851"/>
    </source>
</evidence>
<keyword evidence="2" id="KW-1185">Reference proteome</keyword>
<dbReference type="AlphaFoldDB" id="A0AAD9PWF0"/>
<dbReference type="PANTHER" id="PTHR47331:SF5">
    <property type="entry name" value="RIBONUCLEASE H"/>
    <property type="match status" value="1"/>
</dbReference>
<gene>
    <name evidence="1" type="ORF">P5673_029331</name>
</gene>
<evidence type="ECO:0000313" key="1">
    <source>
        <dbReference type="EMBL" id="KAK2550134.1"/>
    </source>
</evidence>
<reference evidence="1" key="2">
    <citation type="journal article" date="2023" name="Science">
        <title>Genomic signatures of disease resistance in endangered staghorn corals.</title>
        <authorList>
            <person name="Vollmer S.V."/>
            <person name="Selwyn J.D."/>
            <person name="Despard B.A."/>
            <person name="Roesel C.L."/>
        </authorList>
    </citation>
    <scope>NUCLEOTIDE SEQUENCE</scope>
    <source>
        <strain evidence="1">K2</strain>
    </source>
</reference>
<reference evidence="1" key="1">
    <citation type="journal article" date="2023" name="G3 (Bethesda)">
        <title>Whole genome assembly and annotation of the endangered Caribbean coral Acropora cervicornis.</title>
        <authorList>
            <person name="Selwyn J.D."/>
            <person name="Vollmer S.V."/>
        </authorList>
    </citation>
    <scope>NUCLEOTIDE SEQUENCE</scope>
    <source>
        <strain evidence="1">K2</strain>
    </source>
</reference>